<proteinExistence type="predicted"/>
<keyword evidence="3" id="KW-1185">Reference proteome</keyword>
<feature type="region of interest" description="Disordered" evidence="1">
    <location>
        <begin position="38"/>
        <end position="134"/>
    </location>
</feature>
<reference evidence="2 3" key="1">
    <citation type="submission" date="2024-01" db="EMBL/GenBank/DDBJ databases">
        <title>Genome assemblies of Stephania.</title>
        <authorList>
            <person name="Yang L."/>
        </authorList>
    </citation>
    <scope>NUCLEOTIDE SEQUENCE [LARGE SCALE GENOMIC DNA]</scope>
    <source>
        <strain evidence="2">JXDWG</strain>
        <tissue evidence="2">Leaf</tissue>
    </source>
</reference>
<feature type="compositionally biased region" description="Gly residues" evidence="1">
    <location>
        <begin position="102"/>
        <end position="111"/>
    </location>
</feature>
<evidence type="ECO:0000256" key="1">
    <source>
        <dbReference type="SAM" id="MobiDB-lite"/>
    </source>
</evidence>
<dbReference type="Proteomes" id="UP001419268">
    <property type="component" value="Unassembled WGS sequence"/>
</dbReference>
<accession>A0AAP0P1E9</accession>
<gene>
    <name evidence="2" type="ORF">Scep_015514</name>
</gene>
<organism evidence="2 3">
    <name type="scientific">Stephania cephalantha</name>
    <dbReference type="NCBI Taxonomy" id="152367"/>
    <lineage>
        <taxon>Eukaryota</taxon>
        <taxon>Viridiplantae</taxon>
        <taxon>Streptophyta</taxon>
        <taxon>Embryophyta</taxon>
        <taxon>Tracheophyta</taxon>
        <taxon>Spermatophyta</taxon>
        <taxon>Magnoliopsida</taxon>
        <taxon>Ranunculales</taxon>
        <taxon>Menispermaceae</taxon>
        <taxon>Menispermoideae</taxon>
        <taxon>Cissampelideae</taxon>
        <taxon>Stephania</taxon>
    </lineage>
</organism>
<evidence type="ECO:0000313" key="2">
    <source>
        <dbReference type="EMBL" id="KAK9126668.1"/>
    </source>
</evidence>
<comment type="caution">
    <text evidence="2">The sequence shown here is derived from an EMBL/GenBank/DDBJ whole genome shotgun (WGS) entry which is preliminary data.</text>
</comment>
<name>A0AAP0P1E9_9MAGN</name>
<dbReference type="EMBL" id="JBBNAG010000006">
    <property type="protein sequence ID" value="KAK9126668.1"/>
    <property type="molecule type" value="Genomic_DNA"/>
</dbReference>
<evidence type="ECO:0000313" key="3">
    <source>
        <dbReference type="Proteomes" id="UP001419268"/>
    </source>
</evidence>
<feature type="compositionally biased region" description="Basic and acidic residues" evidence="1">
    <location>
        <begin position="48"/>
        <end position="60"/>
    </location>
</feature>
<dbReference type="AlphaFoldDB" id="A0AAP0P1E9"/>
<sequence length="178" mass="19847">MRDVARYEWWRQLAVMQLVREDCHVSRPDWLNCLLVTRLSNGSPPLGHETRKRESRDSRELLGSGARQEAGRRQGGGAAGRRQDYGGREAGRRGGAQDNGRTPGGDGGGSGQRRTTTPARGRWRPHREDGDMGEWDAGKEAVDAAGTVGSQISVSERRWEEKQNEDEGFGWFKVAWKS</sequence>
<protein>
    <submittedName>
        <fullName evidence="2">Uncharacterized protein</fullName>
    </submittedName>
</protein>
<feature type="compositionally biased region" description="Basic and acidic residues" evidence="1">
    <location>
        <begin position="81"/>
        <end position="92"/>
    </location>
</feature>